<accession>A0ABV9JBL4</accession>
<dbReference type="Gene3D" id="1.20.1250.20">
    <property type="entry name" value="MFS general substrate transporter like domains"/>
    <property type="match status" value="1"/>
</dbReference>
<comment type="subcellular location">
    <subcellularLocation>
        <location evidence="1">Cell membrane</location>
        <topology evidence="1">Multi-pass membrane protein</topology>
    </subcellularLocation>
</comment>
<feature type="transmembrane region" description="Helical" evidence="6">
    <location>
        <begin position="208"/>
        <end position="235"/>
    </location>
</feature>
<evidence type="ECO:0000259" key="7">
    <source>
        <dbReference type="PROSITE" id="PS50850"/>
    </source>
</evidence>
<evidence type="ECO:0000256" key="1">
    <source>
        <dbReference type="ARBA" id="ARBA00004651"/>
    </source>
</evidence>
<gene>
    <name evidence="8" type="ORF">ACFO26_02685</name>
</gene>
<keyword evidence="3 6" id="KW-0812">Transmembrane</keyword>
<organism evidence="8 9">
    <name type="scientific">Lactococcus nasutitermitis</name>
    <dbReference type="NCBI Taxonomy" id="1652957"/>
    <lineage>
        <taxon>Bacteria</taxon>
        <taxon>Bacillati</taxon>
        <taxon>Bacillota</taxon>
        <taxon>Bacilli</taxon>
        <taxon>Lactobacillales</taxon>
        <taxon>Streptococcaceae</taxon>
        <taxon>Lactococcus</taxon>
    </lineage>
</organism>
<feature type="transmembrane region" description="Helical" evidence="6">
    <location>
        <begin position="276"/>
        <end position="293"/>
    </location>
</feature>
<dbReference type="Proteomes" id="UP001595987">
    <property type="component" value="Unassembled WGS sequence"/>
</dbReference>
<evidence type="ECO:0000256" key="3">
    <source>
        <dbReference type="ARBA" id="ARBA00022692"/>
    </source>
</evidence>
<proteinExistence type="predicted"/>
<feature type="transmembrane region" description="Helical" evidence="6">
    <location>
        <begin position="366"/>
        <end position="384"/>
    </location>
</feature>
<evidence type="ECO:0000256" key="2">
    <source>
        <dbReference type="ARBA" id="ARBA00022448"/>
    </source>
</evidence>
<dbReference type="SUPFAM" id="SSF103473">
    <property type="entry name" value="MFS general substrate transporter"/>
    <property type="match status" value="1"/>
</dbReference>
<feature type="domain" description="Major facilitator superfamily (MFS) profile" evidence="7">
    <location>
        <begin position="11"/>
        <end position="388"/>
    </location>
</feature>
<feature type="transmembrane region" description="Helical" evidence="6">
    <location>
        <begin position="299"/>
        <end position="318"/>
    </location>
</feature>
<feature type="transmembrane region" description="Helical" evidence="6">
    <location>
        <begin position="78"/>
        <end position="105"/>
    </location>
</feature>
<feature type="transmembrane region" description="Helical" evidence="6">
    <location>
        <begin position="241"/>
        <end position="264"/>
    </location>
</feature>
<evidence type="ECO:0000256" key="4">
    <source>
        <dbReference type="ARBA" id="ARBA00022989"/>
    </source>
</evidence>
<name>A0ABV9JBL4_9LACT</name>
<evidence type="ECO:0000313" key="8">
    <source>
        <dbReference type="EMBL" id="MFC4651801.1"/>
    </source>
</evidence>
<dbReference type="Pfam" id="PF07690">
    <property type="entry name" value="MFS_1"/>
    <property type="match status" value="1"/>
</dbReference>
<evidence type="ECO:0000256" key="5">
    <source>
        <dbReference type="ARBA" id="ARBA00023136"/>
    </source>
</evidence>
<dbReference type="CDD" id="cd17489">
    <property type="entry name" value="MFS_YfcJ_like"/>
    <property type="match status" value="1"/>
</dbReference>
<feature type="transmembrane region" description="Helical" evidence="6">
    <location>
        <begin position="137"/>
        <end position="158"/>
    </location>
</feature>
<protein>
    <submittedName>
        <fullName evidence="8">MFS transporter</fullName>
    </submittedName>
</protein>
<keyword evidence="2" id="KW-0813">Transport</keyword>
<comment type="caution">
    <text evidence="8">The sequence shown here is derived from an EMBL/GenBank/DDBJ whole genome shotgun (WGS) entry which is preliminary data.</text>
</comment>
<sequence length="391" mass="42889">MNQKAKIWTSTFSITMAISFIFYLVFYLLTVIIGTVAMTQDHASAGLAGFLSGIFIIGSFLGRLWAGNTINRIGLKRMLYIGIIFYLIMNLFYFFISNIWLLLFIRCLHGVGFGIAATATSTLVGLVVPASRRGEGIGYFTLSLTLASAVGPFLSIFLYHTFDYSILLILSVIVLGLALIGSFFLKIPQHVIDIMATQEKKSFHWSNYFETTALPMGFIGFLIGVAYAGILTFMANFTAEIGLVTAGSLFYVVYAIFILISRPLTGRLFDSKGDNFVLYPTLVLFALGLLVTGLSTTSIVLFGAAALVGLGYGSFLPFGQTISIRKVSSERIGIATSTFFSLYDMGVGLGPLFLGLIVPMTGYRNLYFYSAIFVLVIIVIYWLIHGRKVAK</sequence>
<dbReference type="RefSeq" id="WP_213533971.1">
    <property type="nucleotide sequence ID" value="NZ_BOVQ01000002.1"/>
</dbReference>
<feature type="transmembrane region" description="Helical" evidence="6">
    <location>
        <begin position="164"/>
        <end position="187"/>
    </location>
</feature>
<evidence type="ECO:0000256" key="6">
    <source>
        <dbReference type="SAM" id="Phobius"/>
    </source>
</evidence>
<feature type="transmembrane region" description="Helical" evidence="6">
    <location>
        <begin position="111"/>
        <end position="130"/>
    </location>
</feature>
<feature type="transmembrane region" description="Helical" evidence="6">
    <location>
        <begin position="43"/>
        <end position="66"/>
    </location>
</feature>
<dbReference type="InterPro" id="IPR020846">
    <property type="entry name" value="MFS_dom"/>
</dbReference>
<dbReference type="InterPro" id="IPR052714">
    <property type="entry name" value="MFS_Exporter"/>
</dbReference>
<feature type="transmembrane region" description="Helical" evidence="6">
    <location>
        <begin position="339"/>
        <end position="360"/>
    </location>
</feature>
<dbReference type="InterPro" id="IPR036259">
    <property type="entry name" value="MFS_trans_sf"/>
</dbReference>
<dbReference type="PROSITE" id="PS50850">
    <property type="entry name" value="MFS"/>
    <property type="match status" value="1"/>
</dbReference>
<dbReference type="PANTHER" id="PTHR23531">
    <property type="entry name" value="QUINOLENE RESISTANCE PROTEIN NORA"/>
    <property type="match status" value="1"/>
</dbReference>
<keyword evidence="5 6" id="KW-0472">Membrane</keyword>
<evidence type="ECO:0000313" key="9">
    <source>
        <dbReference type="Proteomes" id="UP001595987"/>
    </source>
</evidence>
<keyword evidence="4 6" id="KW-1133">Transmembrane helix</keyword>
<dbReference type="PANTHER" id="PTHR23531:SF1">
    <property type="entry name" value="QUINOLENE RESISTANCE PROTEIN NORA"/>
    <property type="match status" value="1"/>
</dbReference>
<keyword evidence="9" id="KW-1185">Reference proteome</keyword>
<reference evidence="9" key="1">
    <citation type="journal article" date="2019" name="Int. J. Syst. Evol. Microbiol.">
        <title>The Global Catalogue of Microorganisms (GCM) 10K type strain sequencing project: providing services to taxonomists for standard genome sequencing and annotation.</title>
        <authorList>
            <consortium name="The Broad Institute Genomics Platform"/>
            <consortium name="The Broad Institute Genome Sequencing Center for Infectious Disease"/>
            <person name="Wu L."/>
            <person name="Ma J."/>
        </authorList>
    </citation>
    <scope>NUCLEOTIDE SEQUENCE [LARGE SCALE GENOMIC DNA]</scope>
    <source>
        <strain evidence="9">CCUG 63287</strain>
    </source>
</reference>
<feature type="transmembrane region" description="Helical" evidence="6">
    <location>
        <begin position="12"/>
        <end position="37"/>
    </location>
</feature>
<dbReference type="InterPro" id="IPR011701">
    <property type="entry name" value="MFS"/>
</dbReference>
<dbReference type="EMBL" id="JBHSGD010000004">
    <property type="protein sequence ID" value="MFC4651801.1"/>
    <property type="molecule type" value="Genomic_DNA"/>
</dbReference>